<gene>
    <name evidence="3" type="ORF">SAMN05216505_11922</name>
</gene>
<dbReference type="STRING" id="67344.SAMN05216505_11922"/>
<name>A0A1G7ANM6_9ACTN</name>
<dbReference type="GO" id="GO:0016705">
    <property type="term" value="F:oxidoreductase activity, acting on paired donors, with incorporation or reduction of molecular oxygen"/>
    <property type="evidence" value="ECO:0007669"/>
    <property type="project" value="InterPro"/>
</dbReference>
<dbReference type="Gene3D" id="3.20.20.30">
    <property type="entry name" value="Luciferase-like domain"/>
    <property type="match status" value="1"/>
</dbReference>
<dbReference type="AlphaFoldDB" id="A0A1G7ANM6"/>
<dbReference type="InterPro" id="IPR050564">
    <property type="entry name" value="F420-G6PD/mer"/>
</dbReference>
<proteinExistence type="predicted"/>
<dbReference type="InterPro" id="IPR011251">
    <property type="entry name" value="Luciferase-like_dom"/>
</dbReference>
<dbReference type="RefSeq" id="WP_244904967.1">
    <property type="nucleotide sequence ID" value="NZ_FMZK01000019.1"/>
</dbReference>
<evidence type="ECO:0000256" key="1">
    <source>
        <dbReference type="ARBA" id="ARBA00023002"/>
    </source>
</evidence>
<dbReference type="CDD" id="cd01097">
    <property type="entry name" value="Tetrahydromethanopterin_reductase"/>
    <property type="match status" value="1"/>
</dbReference>
<evidence type="ECO:0000313" key="3">
    <source>
        <dbReference type="EMBL" id="SDE16310.1"/>
    </source>
</evidence>
<dbReference type="Pfam" id="PF00296">
    <property type="entry name" value="Bac_luciferase"/>
    <property type="match status" value="1"/>
</dbReference>
<dbReference type="Proteomes" id="UP000182100">
    <property type="component" value="Unassembled WGS sequence"/>
</dbReference>
<sequence length="209" mass="22498">MATLGHHASPEQFSPSALLRLLTAARDAGFASGMCSDHFAPWSTRQGHSGRAWPWLGAAPASTDLPMGVVTAPGRRYPPAVLAQAAATLAERAPGRLWPALGTGQALNEHITGDRRPSEEQRTRRPEEFLRIMRALFAGEEVSHEGLVRVDRAKLRSLPERPPLLLGAAVGPSTARRAAAWADGVITVNRPDDARRETLAAYREGTTFG</sequence>
<reference evidence="4" key="1">
    <citation type="submission" date="2016-10" db="EMBL/GenBank/DDBJ databases">
        <authorList>
            <person name="Varghese N."/>
            <person name="Submissions S."/>
        </authorList>
    </citation>
    <scope>NUCLEOTIDE SEQUENCE [LARGE SCALE GENOMIC DNA]</scope>
    <source>
        <strain evidence="4">CGMCC 4.3504</strain>
    </source>
</reference>
<protein>
    <submittedName>
        <fullName evidence="3">F420-dependent oxidoreductase, G6PDH family</fullName>
    </submittedName>
</protein>
<organism evidence="3 4">
    <name type="scientific">Streptomyces prasinopilosus</name>
    <dbReference type="NCBI Taxonomy" id="67344"/>
    <lineage>
        <taxon>Bacteria</taxon>
        <taxon>Bacillati</taxon>
        <taxon>Actinomycetota</taxon>
        <taxon>Actinomycetes</taxon>
        <taxon>Kitasatosporales</taxon>
        <taxon>Streptomycetaceae</taxon>
        <taxon>Streptomyces</taxon>
    </lineage>
</organism>
<feature type="domain" description="Luciferase-like" evidence="2">
    <location>
        <begin position="7"/>
        <end position="205"/>
    </location>
</feature>
<dbReference type="EMBL" id="FMZK01000019">
    <property type="protein sequence ID" value="SDE16310.1"/>
    <property type="molecule type" value="Genomic_DNA"/>
</dbReference>
<dbReference type="InterPro" id="IPR036661">
    <property type="entry name" value="Luciferase-like_sf"/>
</dbReference>
<dbReference type="SUPFAM" id="SSF51679">
    <property type="entry name" value="Bacterial luciferase-like"/>
    <property type="match status" value="1"/>
</dbReference>
<dbReference type="PANTHER" id="PTHR43244">
    <property type="match status" value="1"/>
</dbReference>
<dbReference type="PANTHER" id="PTHR43244:SF1">
    <property type="entry name" value="5,10-METHYLENETETRAHYDROMETHANOPTERIN REDUCTASE"/>
    <property type="match status" value="1"/>
</dbReference>
<accession>A0A1G7ANM6</accession>
<evidence type="ECO:0000259" key="2">
    <source>
        <dbReference type="Pfam" id="PF00296"/>
    </source>
</evidence>
<evidence type="ECO:0000313" key="4">
    <source>
        <dbReference type="Proteomes" id="UP000182100"/>
    </source>
</evidence>
<keyword evidence="4" id="KW-1185">Reference proteome</keyword>
<keyword evidence="1" id="KW-0560">Oxidoreductase</keyword>